<keyword evidence="2" id="KW-1185">Reference proteome</keyword>
<dbReference type="WBParaSite" id="BPAG_0000596601-mRNA-1">
    <property type="protein sequence ID" value="BPAG_0000596601-mRNA-1"/>
    <property type="gene ID" value="BPAG_0000596601"/>
</dbReference>
<organism evidence="3">
    <name type="scientific">Brugia pahangi</name>
    <name type="common">Filarial nematode worm</name>
    <dbReference type="NCBI Taxonomy" id="6280"/>
    <lineage>
        <taxon>Eukaryota</taxon>
        <taxon>Metazoa</taxon>
        <taxon>Ecdysozoa</taxon>
        <taxon>Nematoda</taxon>
        <taxon>Chromadorea</taxon>
        <taxon>Rhabditida</taxon>
        <taxon>Spirurina</taxon>
        <taxon>Spiruromorpha</taxon>
        <taxon>Filarioidea</taxon>
        <taxon>Onchocercidae</taxon>
        <taxon>Brugia</taxon>
    </lineage>
</organism>
<dbReference type="EMBL" id="UZAD01004789">
    <property type="protein sequence ID" value="VDN87115.1"/>
    <property type="molecule type" value="Genomic_DNA"/>
</dbReference>
<proteinExistence type="predicted"/>
<sequence>MILSEVRASVLENLRIGGKHESFITDSALLLIQSNNMQMMEQIVPRQDDQIKLNDYEVSSTRKIMSQHKHVLLNVKHNLFVINSLKYILDELLSGYRVAARSRNCMFCTKI</sequence>
<accession>A0A0N4TCM8</accession>
<dbReference type="Proteomes" id="UP000278627">
    <property type="component" value="Unassembled WGS sequence"/>
</dbReference>
<name>A0A0N4TCM8_BRUPA</name>
<evidence type="ECO:0000313" key="1">
    <source>
        <dbReference type="EMBL" id="VDN87115.1"/>
    </source>
</evidence>
<evidence type="ECO:0000313" key="2">
    <source>
        <dbReference type="Proteomes" id="UP000278627"/>
    </source>
</evidence>
<reference evidence="1 2" key="2">
    <citation type="submission" date="2018-11" db="EMBL/GenBank/DDBJ databases">
        <authorList>
            <consortium name="Pathogen Informatics"/>
        </authorList>
    </citation>
    <scope>NUCLEOTIDE SEQUENCE [LARGE SCALE GENOMIC DNA]</scope>
</reference>
<reference evidence="3" key="1">
    <citation type="submission" date="2017-02" db="UniProtKB">
        <authorList>
            <consortium name="WormBaseParasite"/>
        </authorList>
    </citation>
    <scope>IDENTIFICATION</scope>
</reference>
<protein>
    <submittedName>
        <fullName evidence="3">DUF4371 domain-containing protein</fullName>
    </submittedName>
</protein>
<evidence type="ECO:0000313" key="3">
    <source>
        <dbReference type="WBParaSite" id="BPAG_0000596601-mRNA-1"/>
    </source>
</evidence>
<dbReference type="AlphaFoldDB" id="A0A0N4TCM8"/>
<gene>
    <name evidence="1" type="ORF">BPAG_LOCUS5929</name>
</gene>